<dbReference type="OMA" id="WDCTALA"/>
<dbReference type="GO" id="GO:0060061">
    <property type="term" value="P:Spemann organizer formation"/>
    <property type="evidence" value="ECO:0007669"/>
    <property type="project" value="TreeGrafter"/>
</dbReference>
<comment type="subcellular location">
    <subcellularLocation>
        <location evidence="1">Nucleus envelope</location>
    </subcellularLocation>
</comment>
<feature type="compositionally biased region" description="Low complexity" evidence="7">
    <location>
        <begin position="237"/>
        <end position="246"/>
    </location>
</feature>
<feature type="region of interest" description="Disordered" evidence="7">
    <location>
        <begin position="100"/>
        <end position="246"/>
    </location>
</feature>
<keyword evidence="5" id="KW-0879">Wnt signaling pathway</keyword>
<feature type="compositionally biased region" description="Low complexity" evidence="7">
    <location>
        <begin position="1"/>
        <end position="10"/>
    </location>
</feature>
<keyword evidence="9" id="KW-1185">Reference proteome</keyword>
<dbReference type="Proteomes" id="UP000291000">
    <property type="component" value="Chromosome 17"/>
</dbReference>
<evidence type="ECO:0000256" key="4">
    <source>
        <dbReference type="ARBA" id="ARBA00022473"/>
    </source>
</evidence>
<keyword evidence="6" id="KW-0539">Nucleus</keyword>
<dbReference type="PANTHER" id="PTHR14482">
    <property type="entry name" value="CHROMOSOME 12 ORF 43 HOMOLOG"/>
    <property type="match status" value="1"/>
</dbReference>
<dbReference type="STRING" id="9925.ENSCHIP00000026884"/>
<evidence type="ECO:0000256" key="3">
    <source>
        <dbReference type="ARBA" id="ARBA00013465"/>
    </source>
</evidence>
<organism evidence="8 9">
    <name type="scientific">Capra hircus</name>
    <name type="common">Goat</name>
    <dbReference type="NCBI Taxonomy" id="9925"/>
    <lineage>
        <taxon>Eukaryota</taxon>
        <taxon>Metazoa</taxon>
        <taxon>Chordata</taxon>
        <taxon>Craniata</taxon>
        <taxon>Vertebrata</taxon>
        <taxon>Euteleostomi</taxon>
        <taxon>Mammalia</taxon>
        <taxon>Eutheria</taxon>
        <taxon>Laurasiatheria</taxon>
        <taxon>Artiodactyla</taxon>
        <taxon>Ruminantia</taxon>
        <taxon>Pecora</taxon>
        <taxon>Bovidae</taxon>
        <taxon>Caprinae</taxon>
        <taxon>Capra</taxon>
    </lineage>
</organism>
<dbReference type="AlphaFoldDB" id="A0A452FRD5"/>
<keyword evidence="4" id="KW-0217">Developmental protein</keyword>
<dbReference type="GeneTree" id="ENSGT00390000010771"/>
<reference evidence="8" key="3">
    <citation type="submission" date="2025-09" db="UniProtKB">
        <authorList>
            <consortium name="Ensembl"/>
        </authorList>
    </citation>
    <scope>IDENTIFICATION</scope>
</reference>
<feature type="region of interest" description="Disordered" evidence="7">
    <location>
        <begin position="1"/>
        <end position="72"/>
    </location>
</feature>
<feature type="compositionally biased region" description="Basic and acidic residues" evidence="7">
    <location>
        <begin position="31"/>
        <end position="40"/>
    </location>
</feature>
<comment type="similarity">
    <text evidence="2">Belongs to the CUSTOS family.</text>
</comment>
<sequence length="246" mass="26614">MSDLESSNSSSDEEELERCREAAMPAWGLEQRPRGPEKPRVGATNAKLPANQPSLRHKVDEHEQDGNELQTTPEFRAHVAKKLGALLDSSITISEIVKEPRKAEVQRGALEDDGDVRQLWGPIPSPTNTPPTLPGSSDDGDELQRCREAAVSASDILQESAIHGPVPVEKKKKRKLKKKAKNEDSADVASIATSKAAVGRQEKESAQLNRDQAPPGTKKKRKKKAKKASEASPSPPTKSAAAMPSN</sequence>
<feature type="compositionally biased region" description="Basic residues" evidence="7">
    <location>
        <begin position="217"/>
        <end position="226"/>
    </location>
</feature>
<evidence type="ECO:0000256" key="2">
    <source>
        <dbReference type="ARBA" id="ARBA00008632"/>
    </source>
</evidence>
<dbReference type="EMBL" id="LWLT01000018">
    <property type="status" value="NOT_ANNOTATED_CDS"/>
    <property type="molecule type" value="Genomic_DNA"/>
</dbReference>
<dbReference type="GO" id="GO:0030178">
    <property type="term" value="P:negative regulation of Wnt signaling pathway"/>
    <property type="evidence" value="ECO:0007669"/>
    <property type="project" value="TreeGrafter"/>
</dbReference>
<evidence type="ECO:0000256" key="6">
    <source>
        <dbReference type="ARBA" id="ARBA00023242"/>
    </source>
</evidence>
<dbReference type="GO" id="GO:0005635">
    <property type="term" value="C:nuclear envelope"/>
    <property type="evidence" value="ECO:0007669"/>
    <property type="project" value="UniProtKB-SubCell"/>
</dbReference>
<evidence type="ECO:0000313" key="9">
    <source>
        <dbReference type="Proteomes" id="UP000291000"/>
    </source>
</evidence>
<name>A0A452FRD5_CAPHI</name>
<evidence type="ECO:0000313" key="8">
    <source>
        <dbReference type="Ensembl" id="ENSCHIP00000026884.1"/>
    </source>
</evidence>
<dbReference type="Bgee" id="ENSCHIG00000023049">
    <property type="expression patterns" value="Expressed in cerebellum and 17 other cell types or tissues"/>
</dbReference>
<evidence type="ECO:0000256" key="5">
    <source>
        <dbReference type="ARBA" id="ARBA00022687"/>
    </source>
</evidence>
<dbReference type="GO" id="GO:0016055">
    <property type="term" value="P:Wnt signaling pathway"/>
    <property type="evidence" value="ECO:0007669"/>
    <property type="project" value="UniProtKB-KW"/>
</dbReference>
<feature type="compositionally biased region" description="Pro residues" evidence="7">
    <location>
        <begin position="123"/>
        <end position="133"/>
    </location>
</feature>
<reference evidence="8" key="2">
    <citation type="submission" date="2025-08" db="UniProtKB">
        <authorList>
            <consortium name="Ensembl"/>
        </authorList>
    </citation>
    <scope>IDENTIFICATION</scope>
</reference>
<gene>
    <name evidence="8" type="primary">C12orf43</name>
    <name evidence="8" type="synonym">C17H12orf43</name>
</gene>
<evidence type="ECO:0000256" key="7">
    <source>
        <dbReference type="SAM" id="MobiDB-lite"/>
    </source>
</evidence>
<dbReference type="InterPro" id="IPR026694">
    <property type="entry name" value="CUSTOS"/>
</dbReference>
<proteinExistence type="inferred from homology"/>
<dbReference type="Ensembl" id="ENSCHIT00000034750.1">
    <property type="protein sequence ID" value="ENSCHIP00000026884.1"/>
    <property type="gene ID" value="ENSCHIG00000023049.1"/>
</dbReference>
<accession>A0A452FRD5</accession>
<reference evidence="8 9" key="1">
    <citation type="submission" date="2016-04" db="EMBL/GenBank/DDBJ databases">
        <title>Polished mammalian reference genomes with single-molecule sequencing and chromosome conformation capture applied to the Capra hircus genome.</title>
        <authorList>
            <person name="Bickhart D.M."/>
            <person name="Koren S."/>
            <person name="Rosen B."/>
            <person name="Hastie A."/>
            <person name="Liachko I."/>
            <person name="Sullivan S.T."/>
            <person name="Burton J."/>
            <person name="Sayre B.L."/>
            <person name="Huson H.J."/>
            <person name="Lee J."/>
            <person name="Lam E."/>
            <person name="Kelley C.M."/>
            <person name="Hutchison J.L."/>
            <person name="Zhou Y."/>
            <person name="Sun J."/>
            <person name="Crisa A."/>
            <person name="Schwartz J.C."/>
            <person name="Hammond J.A."/>
            <person name="Schroeder S.G."/>
            <person name="Liu G.E."/>
            <person name="Dunham M."/>
            <person name="Shendure J."/>
            <person name="Sonstegard T.S."/>
            <person name="Phillippy A.M."/>
            <person name="Van Tassell C.P."/>
            <person name="Smith T.P."/>
        </authorList>
    </citation>
    <scope>NUCLEOTIDE SEQUENCE [LARGE SCALE GENOMIC DNA]</scope>
</reference>
<dbReference type="Pfam" id="PF23999">
    <property type="entry name" value="CUSTOS"/>
    <property type="match status" value="1"/>
</dbReference>
<dbReference type="PANTHER" id="PTHR14482:SF0">
    <property type="entry name" value="PROTEIN CUSTOS"/>
    <property type="match status" value="1"/>
</dbReference>
<evidence type="ECO:0000256" key="1">
    <source>
        <dbReference type="ARBA" id="ARBA00004259"/>
    </source>
</evidence>
<protein>
    <recommendedName>
        <fullName evidence="3">Protein CUSTOS</fullName>
    </recommendedName>
</protein>
<feature type="compositionally biased region" description="Basic residues" evidence="7">
    <location>
        <begin position="170"/>
        <end position="180"/>
    </location>
</feature>